<feature type="binding site" evidence="6">
    <location>
        <begin position="205"/>
        <end position="208"/>
    </location>
    <ligand>
        <name>ATP</name>
        <dbReference type="ChEBI" id="CHEBI:30616"/>
    </ligand>
</feature>
<dbReference type="KEGG" id="acae:HYG86_10615"/>
<comment type="subcellular location">
    <subcellularLocation>
        <location evidence="6">Cytoplasm</location>
    </subcellularLocation>
    <text evidence="6">Membrane-associated.</text>
</comment>
<dbReference type="Gene3D" id="3.30.420.40">
    <property type="match status" value="3"/>
</dbReference>
<dbReference type="InterPro" id="IPR043129">
    <property type="entry name" value="ATPase_NBD"/>
</dbReference>
<dbReference type="InterPro" id="IPR004753">
    <property type="entry name" value="MreB"/>
</dbReference>
<dbReference type="SUPFAM" id="SSF53067">
    <property type="entry name" value="Actin-like ATPase domain"/>
    <property type="match status" value="2"/>
</dbReference>
<evidence type="ECO:0000313" key="7">
    <source>
        <dbReference type="EMBL" id="QNO16677.1"/>
    </source>
</evidence>
<evidence type="ECO:0000256" key="6">
    <source>
        <dbReference type="HAMAP-Rule" id="MF_02207"/>
    </source>
</evidence>
<evidence type="ECO:0000256" key="3">
    <source>
        <dbReference type="ARBA" id="ARBA00022840"/>
    </source>
</evidence>
<keyword evidence="4 6" id="KW-0133">Cell shape</keyword>
<dbReference type="GO" id="GO:0008360">
    <property type="term" value="P:regulation of cell shape"/>
    <property type="evidence" value="ECO:0007669"/>
    <property type="project" value="UniProtKB-UniRule"/>
</dbReference>
<evidence type="ECO:0000256" key="5">
    <source>
        <dbReference type="ARBA" id="ARBA00023458"/>
    </source>
</evidence>
<dbReference type="EMBL" id="CP058559">
    <property type="protein sequence ID" value="QNO16677.1"/>
    <property type="molecule type" value="Genomic_DNA"/>
</dbReference>
<comment type="function">
    <text evidence="6">Forms membrane-associated dynamic filaments that are essential for cell shape determination. Acts by regulating cell wall synthesis and cell elongation, and thus cell shape. A feedback loop between cell geometry and MreB localization may maintain elongated cell shape by targeting cell wall growth to regions of negative cell wall curvature.</text>
</comment>
<feature type="binding site" evidence="6">
    <location>
        <begin position="157"/>
        <end position="159"/>
    </location>
    <ligand>
        <name>ATP</name>
        <dbReference type="ChEBI" id="CHEBI:30616"/>
    </ligand>
</feature>
<dbReference type="NCBIfam" id="NF010539">
    <property type="entry name" value="PRK13927.1"/>
    <property type="match status" value="1"/>
</dbReference>
<gene>
    <name evidence="6 7" type="primary">mreB</name>
    <name evidence="7" type="ORF">HYG86_10615</name>
</gene>
<dbReference type="GO" id="GO:0005524">
    <property type="term" value="F:ATP binding"/>
    <property type="evidence" value="ECO:0007669"/>
    <property type="project" value="UniProtKB-KW"/>
</dbReference>
<keyword evidence="2 6" id="KW-0547">Nucleotide-binding</keyword>
<dbReference type="Proteomes" id="UP000516160">
    <property type="component" value="Chromosome"/>
</dbReference>
<dbReference type="InterPro" id="IPR056546">
    <property type="entry name" value="MreB_MamK-like"/>
</dbReference>
<accession>A0A7G9WDB5</accession>
<dbReference type="PANTHER" id="PTHR42749">
    <property type="entry name" value="CELL SHAPE-DETERMINING PROTEIN MREB"/>
    <property type="match status" value="1"/>
</dbReference>
<dbReference type="HAMAP" id="MF_02207">
    <property type="entry name" value="MreB"/>
    <property type="match status" value="1"/>
</dbReference>
<keyword evidence="8" id="KW-1185">Reference proteome</keyword>
<comment type="subunit">
    <text evidence="6">Forms polymers.</text>
</comment>
<dbReference type="CDD" id="cd10225">
    <property type="entry name" value="ASKHA_NBD_MreB-like"/>
    <property type="match status" value="1"/>
</dbReference>
<protein>
    <recommendedName>
        <fullName evidence="6">Cell shape-determining protein MreB</fullName>
    </recommendedName>
</protein>
<dbReference type="AlphaFoldDB" id="A0A7G9WDB5"/>
<dbReference type="NCBIfam" id="TIGR00904">
    <property type="entry name" value="mreB"/>
    <property type="match status" value="1"/>
</dbReference>
<keyword evidence="3 6" id="KW-0067">ATP-binding</keyword>
<name>A0A7G9WDB5_ALKCA</name>
<dbReference type="Pfam" id="PF06723">
    <property type="entry name" value="MreB_Mbl"/>
    <property type="match status" value="1"/>
</dbReference>
<sequence length="339" mass="36486">MSFSKDIGVDLGTASVLVTVKGKGIVLHEPSVVAVDSDTNKTLKVGEEARLMLGRTPLNITAVKPLRDGVIADFDLTEVMLKHFISKAAGNTLFFKHRVMVCVPAGITTVEKRAVEEAVYRTGAKEVFLIEEPRAAAIGAGLEIFEPCGNMVVDIGGGTTDVAVLSLGSIVEKESIRVGGNRFDEAIIRHIRDKHNLMIGERTAEDVKIKVGTAHLKSRNEKMEIRGRDIVSGLPKTIEIDSHSAYQAMEEPIYAILRSTHKVLERTPPELAADIMDKGIFMTGGGAMLHGLDVFLSEHLGSPVILAEDPITCVVRGTGLALEVLDSIQDTLVGSKKSS</sequence>
<dbReference type="PANTHER" id="PTHR42749:SF4">
    <property type="entry name" value="CELL SHAPE-DETERMINING PROTEIN MBL"/>
    <property type="match status" value="1"/>
</dbReference>
<dbReference type="GO" id="GO:0005737">
    <property type="term" value="C:cytoplasm"/>
    <property type="evidence" value="ECO:0007669"/>
    <property type="project" value="UniProtKB-SubCell"/>
</dbReference>
<evidence type="ECO:0000256" key="4">
    <source>
        <dbReference type="ARBA" id="ARBA00022960"/>
    </source>
</evidence>
<evidence type="ECO:0000313" key="8">
    <source>
        <dbReference type="Proteomes" id="UP000516160"/>
    </source>
</evidence>
<organism evidence="7 8">
    <name type="scientific">Alkalicella caledoniensis</name>
    <dbReference type="NCBI Taxonomy" id="2731377"/>
    <lineage>
        <taxon>Bacteria</taxon>
        <taxon>Bacillati</taxon>
        <taxon>Bacillota</taxon>
        <taxon>Clostridia</taxon>
        <taxon>Eubacteriales</taxon>
        <taxon>Proteinivoracaceae</taxon>
        <taxon>Alkalicella</taxon>
    </lineage>
</organism>
<comment type="caution">
    <text evidence="6">Lacks conserved residue(s) required for the propagation of feature annotation.</text>
</comment>
<evidence type="ECO:0000256" key="2">
    <source>
        <dbReference type="ARBA" id="ARBA00022741"/>
    </source>
</evidence>
<reference evidence="7 8" key="1">
    <citation type="submission" date="2020-07" db="EMBL/GenBank/DDBJ databases">
        <title>Alkalicella. sp. LB2 genome.</title>
        <authorList>
            <person name="Postec A."/>
            <person name="Quemeneur M."/>
        </authorList>
    </citation>
    <scope>NUCLEOTIDE SEQUENCE [LARGE SCALE GENOMIC DNA]</scope>
    <source>
        <strain evidence="7 8">LB2</strain>
    </source>
</reference>
<comment type="similarity">
    <text evidence="5 6">Belongs to the FtsA/MreB family.</text>
</comment>
<dbReference type="GO" id="GO:0000902">
    <property type="term" value="P:cell morphogenesis"/>
    <property type="evidence" value="ECO:0007669"/>
    <property type="project" value="InterPro"/>
</dbReference>
<evidence type="ECO:0000256" key="1">
    <source>
        <dbReference type="ARBA" id="ARBA00022490"/>
    </source>
</evidence>
<keyword evidence="1 6" id="KW-0963">Cytoplasm</keyword>
<proteinExistence type="inferred from homology"/>
<dbReference type="PRINTS" id="PR01652">
    <property type="entry name" value="SHAPEPROTEIN"/>
</dbReference>